<dbReference type="InterPro" id="IPR008250">
    <property type="entry name" value="ATPase_P-typ_transduc_dom_A_sf"/>
</dbReference>
<feature type="transmembrane region" description="Helical" evidence="13">
    <location>
        <begin position="183"/>
        <end position="207"/>
    </location>
</feature>
<keyword evidence="4" id="KW-1003">Cell membrane</keyword>
<evidence type="ECO:0000256" key="8">
    <source>
        <dbReference type="ARBA" id="ARBA00022842"/>
    </source>
</evidence>
<dbReference type="GO" id="GO:0016887">
    <property type="term" value="F:ATP hydrolysis activity"/>
    <property type="evidence" value="ECO:0007669"/>
    <property type="project" value="InterPro"/>
</dbReference>
<feature type="transmembrane region" description="Helical" evidence="13">
    <location>
        <begin position="430"/>
        <end position="448"/>
    </location>
</feature>
<dbReference type="Gene3D" id="3.40.1110.10">
    <property type="entry name" value="Calcium-transporting ATPase, cytoplasmic domain N"/>
    <property type="match status" value="1"/>
</dbReference>
<dbReference type="InterPro" id="IPR036412">
    <property type="entry name" value="HAD-like_sf"/>
</dbReference>
<protein>
    <submittedName>
        <fullName evidence="16">Copper-translocating P-type ATPase</fullName>
    </submittedName>
</protein>
<evidence type="ECO:0000256" key="7">
    <source>
        <dbReference type="ARBA" id="ARBA00022723"/>
    </source>
</evidence>
<feature type="domain" description="P-type ATPase A" evidence="14">
    <location>
        <begin position="286"/>
        <end position="383"/>
    </location>
</feature>
<dbReference type="InterPro" id="IPR021993">
    <property type="entry name" value="ATPase-cat-bd"/>
</dbReference>
<keyword evidence="5" id="KW-0597">Phosphoprotein</keyword>
<evidence type="ECO:0000259" key="14">
    <source>
        <dbReference type="Pfam" id="PF00122"/>
    </source>
</evidence>
<dbReference type="Proteomes" id="UP000644507">
    <property type="component" value="Unassembled WGS sequence"/>
</dbReference>
<dbReference type="Pfam" id="PF12156">
    <property type="entry name" value="ATPase-cat_bd"/>
    <property type="match status" value="1"/>
</dbReference>
<keyword evidence="6 13" id="KW-0812">Transmembrane</keyword>
<dbReference type="GO" id="GO:0005524">
    <property type="term" value="F:ATP binding"/>
    <property type="evidence" value="ECO:0007669"/>
    <property type="project" value="InterPro"/>
</dbReference>
<evidence type="ECO:0000256" key="1">
    <source>
        <dbReference type="ARBA" id="ARBA00004651"/>
    </source>
</evidence>
<dbReference type="CDD" id="cd00371">
    <property type="entry name" value="HMA"/>
    <property type="match status" value="1"/>
</dbReference>
<keyword evidence="8" id="KW-0460">Magnesium</keyword>
<dbReference type="SUPFAM" id="SSF81653">
    <property type="entry name" value="Calcium ATPase, transduction domain A"/>
    <property type="match status" value="1"/>
</dbReference>
<reference evidence="16" key="2">
    <citation type="submission" date="2020-09" db="EMBL/GenBank/DDBJ databases">
        <authorList>
            <person name="Sun Q."/>
            <person name="Kim S."/>
        </authorList>
    </citation>
    <scope>NUCLEOTIDE SEQUENCE</scope>
    <source>
        <strain evidence="16">KCTC 12988</strain>
    </source>
</reference>
<dbReference type="Pfam" id="PF00122">
    <property type="entry name" value="E1-E2_ATPase"/>
    <property type="match status" value="1"/>
</dbReference>
<dbReference type="PROSITE" id="PS00154">
    <property type="entry name" value="ATPASE_E1_E2"/>
    <property type="match status" value="1"/>
</dbReference>
<dbReference type="PANTHER" id="PTHR43520">
    <property type="entry name" value="ATP7, ISOFORM B"/>
    <property type="match status" value="1"/>
</dbReference>
<evidence type="ECO:0000256" key="10">
    <source>
        <dbReference type="ARBA" id="ARBA00022989"/>
    </source>
</evidence>
<evidence type="ECO:0000256" key="6">
    <source>
        <dbReference type="ARBA" id="ARBA00022692"/>
    </source>
</evidence>
<evidence type="ECO:0000256" key="9">
    <source>
        <dbReference type="ARBA" id="ARBA00022967"/>
    </source>
</evidence>
<proteinExistence type="inferred from homology"/>
<keyword evidence="3" id="KW-0813">Transport</keyword>
<dbReference type="InterPro" id="IPR023214">
    <property type="entry name" value="HAD_sf"/>
</dbReference>
<dbReference type="InterPro" id="IPR059000">
    <property type="entry name" value="ATPase_P-type_domA"/>
</dbReference>
<evidence type="ECO:0000256" key="13">
    <source>
        <dbReference type="SAM" id="Phobius"/>
    </source>
</evidence>
<accession>A0A918TGE8</accession>
<gene>
    <name evidence="16" type="ORF">GCM10007100_10820</name>
</gene>
<evidence type="ECO:0000313" key="16">
    <source>
        <dbReference type="EMBL" id="GHC46948.1"/>
    </source>
</evidence>
<keyword evidence="10 13" id="KW-1133">Transmembrane helix</keyword>
<organism evidence="16 17">
    <name type="scientific">Roseibacillus persicicus</name>
    <dbReference type="NCBI Taxonomy" id="454148"/>
    <lineage>
        <taxon>Bacteria</taxon>
        <taxon>Pseudomonadati</taxon>
        <taxon>Verrucomicrobiota</taxon>
        <taxon>Verrucomicrobiia</taxon>
        <taxon>Verrucomicrobiales</taxon>
        <taxon>Verrucomicrobiaceae</taxon>
        <taxon>Roseibacillus</taxon>
    </lineage>
</organism>
<evidence type="ECO:0000256" key="11">
    <source>
        <dbReference type="ARBA" id="ARBA00023065"/>
    </source>
</evidence>
<dbReference type="NCBIfam" id="TIGR01494">
    <property type="entry name" value="ATPase_P-type"/>
    <property type="match status" value="1"/>
</dbReference>
<evidence type="ECO:0000256" key="12">
    <source>
        <dbReference type="ARBA" id="ARBA00023136"/>
    </source>
</evidence>
<name>A0A918TGE8_9BACT</name>
<dbReference type="EMBL" id="BMXI01000003">
    <property type="protein sequence ID" value="GHC46948.1"/>
    <property type="molecule type" value="Genomic_DNA"/>
</dbReference>
<feature type="transmembrane region" description="Helical" evidence="13">
    <location>
        <begin position="741"/>
        <end position="760"/>
    </location>
</feature>
<reference evidence="16" key="1">
    <citation type="journal article" date="2014" name="Int. J. Syst. Evol. Microbiol.">
        <title>Complete genome sequence of Corynebacterium casei LMG S-19264T (=DSM 44701T), isolated from a smear-ripened cheese.</title>
        <authorList>
            <consortium name="US DOE Joint Genome Institute (JGI-PGF)"/>
            <person name="Walter F."/>
            <person name="Albersmeier A."/>
            <person name="Kalinowski J."/>
            <person name="Ruckert C."/>
        </authorList>
    </citation>
    <scope>NUCLEOTIDE SEQUENCE</scope>
    <source>
        <strain evidence="16">KCTC 12988</strain>
    </source>
</reference>
<comment type="similarity">
    <text evidence="2">Belongs to the cation transport ATPase (P-type) (TC 3.A.3) family. Type IB subfamily.</text>
</comment>
<dbReference type="Gene3D" id="3.40.50.1000">
    <property type="entry name" value="HAD superfamily/HAD-like"/>
    <property type="match status" value="1"/>
</dbReference>
<dbReference type="RefSeq" id="WP_189568064.1">
    <property type="nucleotide sequence ID" value="NZ_BMXI01000003.1"/>
</dbReference>
<keyword evidence="17" id="KW-1185">Reference proteome</keyword>
<comment type="subcellular location">
    <subcellularLocation>
        <location evidence="1">Cell membrane</location>
        <topology evidence="1">Multi-pass membrane protein</topology>
    </subcellularLocation>
</comment>
<dbReference type="SUPFAM" id="SSF81665">
    <property type="entry name" value="Calcium ATPase, transmembrane domain M"/>
    <property type="match status" value="1"/>
</dbReference>
<dbReference type="InterPro" id="IPR023299">
    <property type="entry name" value="ATPase_P-typ_cyto_dom_N"/>
</dbReference>
<feature type="transmembrane region" description="Helical" evidence="13">
    <location>
        <begin position="716"/>
        <end position="735"/>
    </location>
</feature>
<keyword evidence="11" id="KW-0406">Ion transport</keyword>
<dbReference type="AlphaFoldDB" id="A0A918TGE8"/>
<dbReference type="SUPFAM" id="SSF55008">
    <property type="entry name" value="HMA, heavy metal-associated domain"/>
    <property type="match status" value="1"/>
</dbReference>
<feature type="domain" description="Putative metal-binding" evidence="15">
    <location>
        <begin position="4"/>
        <end position="48"/>
    </location>
</feature>
<sequence length="784" mass="84376">MSDCLHCGTPNPNPTARFCCSGCEFVYETLTAEGLDRFYDLKGKATGIPVKDRPFQPQDLDWLEKATDGKTTLEVAVNGVTCIGCVWLIEKLFLQLEGARTCALFPDTGQATFSWDEGTHPLQTLAEELPRYGYALGALDSSKKTASESSRLLARLGITSAFALNAMAFTLPRYLGMEPTFAFAQIFEIVTLLSATFALLIGGTYFFTRALAALRQRTLHIDLPISLGLLLAFAGSLIGYFIGEERLLYFDFVAIFTTLMLGGRYLHLAASEKARSNLTRTSALPENITLLETDGTTSEKPTRSLSSGEVFLLPTGQPLPVTAILQKDAASLSLAWINGEPEPRQFEAGQRVPSGAVNLANQALTLQADEDFADSLVAKLTQSSDRTQSSALLQKLLRIYLLTVLVVGVAGGLGWLFVTGSLVDALQVSISIFIVSCPCALGVAIPLADRRAATHLQTYGVFVQNSALWQRLMQIKALVLDKTGTLTLEHPTLKDPELLDLLTASERGVLLHLTATSLHPLSRTLHQHLAKAGTTLPFDTAVVDTPGQGLTTTIEGVEYRLGKPALWEAGKATGPEVEFTRDGQAIARFHFSESARPDAARALAASGLPVHILSGDEGQRVRDLARSLQLDPALAHGDLSPEDKATHIHELNPALFLGDGANDSLAFDAALATGSPVADRSLLDTKADFLFTQPGLGFLPHLLATSRWRHRIVRRVLIFAIVYNSIAITICLMGHMNPLLAAILMPLSSLASLALASARLGKTRSSSSKPAPTSIKALTLPVQS</sequence>
<dbReference type="InterPro" id="IPR001757">
    <property type="entry name" value="P_typ_ATPase"/>
</dbReference>
<feature type="transmembrane region" description="Helical" evidence="13">
    <location>
        <begin position="152"/>
        <end position="171"/>
    </location>
</feature>
<dbReference type="PANTHER" id="PTHR43520:SF5">
    <property type="entry name" value="CATION-TRANSPORTING P-TYPE ATPASE-RELATED"/>
    <property type="match status" value="1"/>
</dbReference>
<keyword evidence="12 13" id="KW-0472">Membrane</keyword>
<feature type="transmembrane region" description="Helical" evidence="13">
    <location>
        <begin position="219"/>
        <end position="242"/>
    </location>
</feature>
<evidence type="ECO:0000256" key="5">
    <source>
        <dbReference type="ARBA" id="ARBA00022553"/>
    </source>
</evidence>
<evidence type="ECO:0000256" key="2">
    <source>
        <dbReference type="ARBA" id="ARBA00006024"/>
    </source>
</evidence>
<dbReference type="GO" id="GO:0005886">
    <property type="term" value="C:plasma membrane"/>
    <property type="evidence" value="ECO:0007669"/>
    <property type="project" value="UniProtKB-SubCell"/>
</dbReference>
<dbReference type="InterPro" id="IPR023298">
    <property type="entry name" value="ATPase_P-typ_TM_dom_sf"/>
</dbReference>
<dbReference type="Gene3D" id="3.30.70.100">
    <property type="match status" value="1"/>
</dbReference>
<evidence type="ECO:0000256" key="3">
    <source>
        <dbReference type="ARBA" id="ARBA00022448"/>
    </source>
</evidence>
<dbReference type="GO" id="GO:0055070">
    <property type="term" value="P:copper ion homeostasis"/>
    <property type="evidence" value="ECO:0007669"/>
    <property type="project" value="TreeGrafter"/>
</dbReference>
<dbReference type="SUPFAM" id="SSF56784">
    <property type="entry name" value="HAD-like"/>
    <property type="match status" value="1"/>
</dbReference>
<comment type="caution">
    <text evidence="16">The sequence shown here is derived from an EMBL/GenBank/DDBJ whole genome shotgun (WGS) entry which is preliminary data.</text>
</comment>
<evidence type="ECO:0000259" key="15">
    <source>
        <dbReference type="Pfam" id="PF12156"/>
    </source>
</evidence>
<evidence type="ECO:0000256" key="4">
    <source>
        <dbReference type="ARBA" id="ARBA00022475"/>
    </source>
</evidence>
<dbReference type="GO" id="GO:0043682">
    <property type="term" value="F:P-type divalent copper transporter activity"/>
    <property type="evidence" value="ECO:0007669"/>
    <property type="project" value="TreeGrafter"/>
</dbReference>
<dbReference type="GO" id="GO:0005507">
    <property type="term" value="F:copper ion binding"/>
    <property type="evidence" value="ECO:0007669"/>
    <property type="project" value="TreeGrafter"/>
</dbReference>
<dbReference type="Gene3D" id="2.70.150.10">
    <property type="entry name" value="Calcium-transporting ATPase, cytoplasmic transduction domain A"/>
    <property type="match status" value="1"/>
</dbReference>
<dbReference type="InterPro" id="IPR036163">
    <property type="entry name" value="HMA_dom_sf"/>
</dbReference>
<feature type="transmembrane region" description="Helical" evidence="13">
    <location>
        <begin position="399"/>
        <end position="418"/>
    </location>
</feature>
<feature type="transmembrane region" description="Helical" evidence="13">
    <location>
        <begin position="248"/>
        <end position="266"/>
    </location>
</feature>
<keyword evidence="7" id="KW-0479">Metal-binding</keyword>
<keyword evidence="9" id="KW-1278">Translocase</keyword>
<dbReference type="InterPro" id="IPR006121">
    <property type="entry name" value="HMA_dom"/>
</dbReference>
<evidence type="ECO:0000313" key="17">
    <source>
        <dbReference type="Proteomes" id="UP000644507"/>
    </source>
</evidence>
<dbReference type="Pfam" id="PF00702">
    <property type="entry name" value="Hydrolase"/>
    <property type="match status" value="1"/>
</dbReference>
<dbReference type="InterPro" id="IPR018303">
    <property type="entry name" value="ATPase_P-typ_P_site"/>
</dbReference>